<dbReference type="InterPro" id="IPR012332">
    <property type="entry name" value="Autotransporter_pectin_lyase_C"/>
</dbReference>
<dbReference type="STRING" id="320771.Cflav_PD0773"/>
<reference evidence="3 4" key="1">
    <citation type="journal article" date="2011" name="J. Bacteriol.">
        <title>Genome sequence of 'Pedosphaera parvula' Ellin514, an aerobic Verrucomicrobial isolate from pasture soil.</title>
        <authorList>
            <person name="Kant R."/>
            <person name="van Passel M.W."/>
            <person name="Sangwan P."/>
            <person name="Palva A."/>
            <person name="Lucas S."/>
            <person name="Copeland A."/>
            <person name="Lapidus A."/>
            <person name="Glavina Del Rio T."/>
            <person name="Dalin E."/>
            <person name="Tice H."/>
            <person name="Bruce D."/>
            <person name="Goodwin L."/>
            <person name="Pitluck S."/>
            <person name="Chertkov O."/>
            <person name="Larimer F.W."/>
            <person name="Land M.L."/>
            <person name="Hauser L."/>
            <person name="Brettin T.S."/>
            <person name="Detter J.C."/>
            <person name="Han S."/>
            <person name="de Vos W.M."/>
            <person name="Janssen P.H."/>
            <person name="Smidt H."/>
        </authorList>
    </citation>
    <scope>NUCLEOTIDE SEQUENCE [LARGE SCALE GENOMIC DNA]</scope>
    <source>
        <strain evidence="3 4">Ellin514</strain>
    </source>
</reference>
<feature type="chain" id="PRO_5002893186" evidence="2">
    <location>
        <begin position="23"/>
        <end position="842"/>
    </location>
</feature>
<dbReference type="EMBL" id="ABOX02000059">
    <property type="protein sequence ID" value="EEF57711.1"/>
    <property type="molecule type" value="Genomic_DNA"/>
</dbReference>
<protein>
    <submittedName>
        <fullName evidence="3">Autotransporter-associated beta strand repeat protein</fullName>
    </submittedName>
</protein>
<dbReference type="AlphaFoldDB" id="B9XR15"/>
<dbReference type="OrthoDB" id="5360469at2"/>
<proteinExistence type="predicted"/>
<evidence type="ECO:0000256" key="1">
    <source>
        <dbReference type="ARBA" id="ARBA00022729"/>
    </source>
</evidence>
<keyword evidence="4" id="KW-1185">Reference proteome</keyword>
<dbReference type="Proteomes" id="UP000003688">
    <property type="component" value="Unassembled WGS sequence"/>
</dbReference>
<dbReference type="NCBIfam" id="TIGR02601">
    <property type="entry name" value="autotrns_rpt"/>
    <property type="match status" value="1"/>
</dbReference>
<keyword evidence="1 2" id="KW-0732">Signal</keyword>
<sequence length="842" mass="83623" precursor="true">MKHFLSTALFATIFSAVSSLQAAPLYWDPSASTGTTLGGTGNWDEVGNFWYNGTADIIWASANGDDAYFTGTAGTVTLTSSITAGNLYFTNATGSYVLTNATGAEVLTVAGAIDTGGGEHIIGAPIVNSSTLNKNGGGRLHLPVDNGATLFGAVMINQGDVSVENNNGAGQSTSITVADGAALVLNGGTSGLTSFNPNVTIYGSGITNSGALRNLSGVTTFNGQIILGANNSVIYADSGSSLVYNGTTPLTDNGNNYNLIINASGSGNVHLGQISIGGSLILKGPGSCYSYLNSITPSAWKSTYISQGGTLYVENNNGFGTQPATLMTTNVLLDGGTINSIGTYTMYATDGITVTTNGGTLTVASGTLTSCNIYSQSNASFTIGGAGSSRPGGAAGITAGTINLGTGALIKTGGGDCNLGYANPSLEIYSNLVVNGGSISFNYDVTSGQVTSLGAVPSTLNASNIVLNGGQLHVGHTTTIGAMRGIYVGSGGGTIEDVTSGGTVTVASPIIGPGSMNFPLGKSGSTTAVTLTGNNSYAGTTTVGASSTLNIGSGGSTGTLGAGNTTDNGTLVFNRTGSYSYGGVISGSGTVTKNAAGTVTLTGASTFTGNTTVNAGMLLINNTSGSGTGTGTVTVQNNATLGGTGSIGGAVTVNAGGTLAPGTANSPLGKLTINNSLTLAGNLAVSVNRTVPTNSLVTVTGALANTGTGNKVTVTNLGPVLVAGDKFYVFNQPISGGDTLQITGASGVTWSNNLAVDGSIVVVAPAPNPVINSFSLSSTNLVMSGTNGYANGAFYLLSTTNVGLPLSSWSRVLTNTFDGTGNFSVTNQQTTNSQRYYMLQLP</sequence>
<organism evidence="3 4">
    <name type="scientific">Pedosphaera parvula (strain Ellin514)</name>
    <dbReference type="NCBI Taxonomy" id="320771"/>
    <lineage>
        <taxon>Bacteria</taxon>
        <taxon>Pseudomonadati</taxon>
        <taxon>Verrucomicrobiota</taxon>
        <taxon>Pedosphaerae</taxon>
        <taxon>Pedosphaerales</taxon>
        <taxon>Pedosphaeraceae</taxon>
        <taxon>Pedosphaera</taxon>
    </lineage>
</organism>
<dbReference type="Gene3D" id="2.160.20.20">
    <property type="match status" value="1"/>
</dbReference>
<gene>
    <name evidence="3" type="ORF">Cflav_PD0773</name>
</gene>
<name>B9XR15_PEDPL</name>
<evidence type="ECO:0000313" key="3">
    <source>
        <dbReference type="EMBL" id="EEF57711.1"/>
    </source>
</evidence>
<dbReference type="RefSeq" id="WP_007418250.1">
    <property type="nucleotide sequence ID" value="NZ_ABOX02000059.1"/>
</dbReference>
<comment type="caution">
    <text evidence="3">The sequence shown here is derived from an EMBL/GenBank/DDBJ whole genome shotgun (WGS) entry which is preliminary data.</text>
</comment>
<evidence type="ECO:0000256" key="2">
    <source>
        <dbReference type="SAM" id="SignalP"/>
    </source>
</evidence>
<feature type="signal peptide" evidence="2">
    <location>
        <begin position="1"/>
        <end position="22"/>
    </location>
</feature>
<dbReference type="InterPro" id="IPR013425">
    <property type="entry name" value="Autotrns_rpt"/>
</dbReference>
<evidence type="ECO:0000313" key="4">
    <source>
        <dbReference type="Proteomes" id="UP000003688"/>
    </source>
</evidence>
<accession>B9XR15</accession>